<evidence type="ECO:0000256" key="1">
    <source>
        <dbReference type="SAM" id="MobiDB-lite"/>
    </source>
</evidence>
<gene>
    <name evidence="3" type="ORF">MKZ38_009286</name>
</gene>
<evidence type="ECO:0000313" key="4">
    <source>
        <dbReference type="Proteomes" id="UP001201980"/>
    </source>
</evidence>
<name>A0AAD5WT15_9PEZI</name>
<evidence type="ECO:0000313" key="3">
    <source>
        <dbReference type="EMBL" id="KAJ2903812.1"/>
    </source>
</evidence>
<dbReference type="Proteomes" id="UP001201980">
    <property type="component" value="Unassembled WGS sequence"/>
</dbReference>
<organism evidence="3 4">
    <name type="scientific">Zalerion maritima</name>
    <dbReference type="NCBI Taxonomy" id="339359"/>
    <lineage>
        <taxon>Eukaryota</taxon>
        <taxon>Fungi</taxon>
        <taxon>Dikarya</taxon>
        <taxon>Ascomycota</taxon>
        <taxon>Pezizomycotina</taxon>
        <taxon>Sordariomycetes</taxon>
        <taxon>Lulworthiomycetidae</taxon>
        <taxon>Lulworthiales</taxon>
        <taxon>Lulworthiaceae</taxon>
        <taxon>Zalerion</taxon>
    </lineage>
</organism>
<comment type="caution">
    <text evidence="3">The sequence shown here is derived from an EMBL/GenBank/DDBJ whole genome shotgun (WGS) entry which is preliminary data.</text>
</comment>
<dbReference type="EMBL" id="JAKWBI020000070">
    <property type="protein sequence ID" value="KAJ2903812.1"/>
    <property type="molecule type" value="Genomic_DNA"/>
</dbReference>
<feature type="region of interest" description="Disordered" evidence="1">
    <location>
        <begin position="166"/>
        <end position="200"/>
    </location>
</feature>
<reference evidence="3" key="1">
    <citation type="submission" date="2022-07" db="EMBL/GenBank/DDBJ databases">
        <title>Draft genome sequence of Zalerion maritima ATCC 34329, a (micro)plastics degrading marine fungus.</title>
        <authorList>
            <person name="Paco A."/>
            <person name="Goncalves M.F.M."/>
            <person name="Rocha-Santos T.A.P."/>
            <person name="Alves A."/>
        </authorList>
    </citation>
    <scope>NUCLEOTIDE SEQUENCE</scope>
    <source>
        <strain evidence="3">ATCC 34329</strain>
    </source>
</reference>
<sequence>MDTIPLYALTTLAWSLLQSLPLLIWPSLISTLLSPPSSSPPSPGNAGADLEGYYARSLALSNLAVGLLVFVLSGFLPLGPPGSQNTTTTITTTTTAASPSPYAAAGILISTLHHSLAALHQYFRASSARARSPAGYYLGCAGNSLVACFGLWMLLFDGDAGRVSRRTGADERTSGFPFGNREADRKDEGKRRKWGRGKKD</sequence>
<feature type="transmembrane region" description="Helical" evidence="2">
    <location>
        <begin position="53"/>
        <end position="76"/>
    </location>
</feature>
<dbReference type="PANTHER" id="PTHR39605:SF1">
    <property type="entry name" value="MAJOR FACILITATOR SUPERFAMILY (MFS) PROFILE DOMAIN-CONTAINING PROTEIN"/>
    <property type="match status" value="1"/>
</dbReference>
<dbReference type="AlphaFoldDB" id="A0AAD5WT15"/>
<accession>A0AAD5WT15</accession>
<feature type="compositionally biased region" description="Basic residues" evidence="1">
    <location>
        <begin position="191"/>
        <end position="200"/>
    </location>
</feature>
<feature type="transmembrane region" description="Helical" evidence="2">
    <location>
        <begin position="12"/>
        <end position="33"/>
    </location>
</feature>
<feature type="transmembrane region" description="Helical" evidence="2">
    <location>
        <begin position="135"/>
        <end position="155"/>
    </location>
</feature>
<dbReference type="PANTHER" id="PTHR39605">
    <property type="entry name" value="MAJOR FACILITATOR SUPERFAMILY (MFS) PROFILE DOMAIN-CONTAINING PROTEIN"/>
    <property type="match status" value="1"/>
</dbReference>
<keyword evidence="2" id="KW-1133">Transmembrane helix</keyword>
<keyword evidence="2" id="KW-0472">Membrane</keyword>
<feature type="transmembrane region" description="Helical" evidence="2">
    <location>
        <begin position="102"/>
        <end position="123"/>
    </location>
</feature>
<keyword evidence="4" id="KW-1185">Reference proteome</keyword>
<keyword evidence="2" id="KW-0812">Transmembrane</keyword>
<protein>
    <submittedName>
        <fullName evidence="3">Uncharacterized protein</fullName>
    </submittedName>
</protein>
<feature type="compositionally biased region" description="Basic and acidic residues" evidence="1">
    <location>
        <begin position="181"/>
        <end position="190"/>
    </location>
</feature>
<proteinExistence type="predicted"/>
<evidence type="ECO:0000256" key="2">
    <source>
        <dbReference type="SAM" id="Phobius"/>
    </source>
</evidence>